<feature type="signal peptide" evidence="1">
    <location>
        <begin position="1"/>
        <end position="26"/>
    </location>
</feature>
<sequence>MRLPKILWVLVLTLVACSSGQQSNYAADTSQVARQQDTSHYADLYPLVIQDLNKKHVTESGSYYMLTQFSDSAVKITWGNDTIKRTYDEPLDFMFAERLNVKWENKNYLILDYSTGSGAWLNVVLPLNNMEQVQEFNNGLCFDKKYNLFVTEEFADTVLAVRNLKTKATQFVIEKEKPCDAGSNDACLDTISISSKMLYYKWTTPHKYSDKKSSIEKRVRVTI</sequence>
<proteinExistence type="predicted"/>
<keyword evidence="3" id="KW-1185">Reference proteome</keyword>
<evidence type="ECO:0000313" key="3">
    <source>
        <dbReference type="Proteomes" id="UP000199031"/>
    </source>
</evidence>
<feature type="chain" id="PRO_5011453706" description="Lipoprotein" evidence="1">
    <location>
        <begin position="27"/>
        <end position="223"/>
    </location>
</feature>
<keyword evidence="1" id="KW-0732">Signal</keyword>
<evidence type="ECO:0000313" key="2">
    <source>
        <dbReference type="EMBL" id="SFQ19372.1"/>
    </source>
</evidence>
<evidence type="ECO:0008006" key="4">
    <source>
        <dbReference type="Google" id="ProtNLM"/>
    </source>
</evidence>
<gene>
    <name evidence="2" type="ORF">SAMN05444277_106204</name>
</gene>
<dbReference type="AlphaFoldDB" id="A0A1I5WHU2"/>
<dbReference type="Proteomes" id="UP000199031">
    <property type="component" value="Unassembled WGS sequence"/>
</dbReference>
<evidence type="ECO:0000256" key="1">
    <source>
        <dbReference type="SAM" id="SignalP"/>
    </source>
</evidence>
<dbReference type="EMBL" id="FOXQ01000006">
    <property type="protein sequence ID" value="SFQ19372.1"/>
    <property type="molecule type" value="Genomic_DNA"/>
</dbReference>
<accession>A0A1I5WHU2</accession>
<organism evidence="2 3">
    <name type="scientific">Parafilimonas terrae</name>
    <dbReference type="NCBI Taxonomy" id="1465490"/>
    <lineage>
        <taxon>Bacteria</taxon>
        <taxon>Pseudomonadati</taxon>
        <taxon>Bacteroidota</taxon>
        <taxon>Chitinophagia</taxon>
        <taxon>Chitinophagales</taxon>
        <taxon>Chitinophagaceae</taxon>
        <taxon>Parafilimonas</taxon>
    </lineage>
</organism>
<name>A0A1I5WHU2_9BACT</name>
<reference evidence="2 3" key="1">
    <citation type="submission" date="2016-10" db="EMBL/GenBank/DDBJ databases">
        <authorList>
            <person name="de Groot N.N."/>
        </authorList>
    </citation>
    <scope>NUCLEOTIDE SEQUENCE [LARGE SCALE GENOMIC DNA]</scope>
    <source>
        <strain evidence="2 3">DSM 28286</strain>
    </source>
</reference>
<dbReference type="PROSITE" id="PS51257">
    <property type="entry name" value="PROKAR_LIPOPROTEIN"/>
    <property type="match status" value="1"/>
</dbReference>
<protein>
    <recommendedName>
        <fullName evidence="4">Lipoprotein</fullName>
    </recommendedName>
</protein>